<evidence type="ECO:0000256" key="5">
    <source>
        <dbReference type="ARBA" id="ARBA00022840"/>
    </source>
</evidence>
<dbReference type="GO" id="GO:0016887">
    <property type="term" value="F:ATP hydrolysis activity"/>
    <property type="evidence" value="ECO:0007669"/>
    <property type="project" value="InterPro"/>
</dbReference>
<feature type="region of interest" description="Disordered" evidence="6">
    <location>
        <begin position="1"/>
        <end position="22"/>
    </location>
</feature>
<accession>A0A1M7MA17</accession>
<dbReference type="STRING" id="44933.SAMN05660971_04135"/>
<evidence type="ECO:0000259" key="7">
    <source>
        <dbReference type="PROSITE" id="PS50893"/>
    </source>
</evidence>
<evidence type="ECO:0000256" key="1">
    <source>
        <dbReference type="ARBA" id="ARBA00005417"/>
    </source>
</evidence>
<dbReference type="PANTHER" id="PTHR42711:SF5">
    <property type="entry name" value="ABC TRANSPORTER ATP-BINDING PROTEIN NATA"/>
    <property type="match status" value="1"/>
</dbReference>
<dbReference type="AlphaFoldDB" id="A0A1M7MA17"/>
<dbReference type="PROSITE" id="PS50893">
    <property type="entry name" value="ABC_TRANSPORTER_2"/>
    <property type="match status" value="1"/>
</dbReference>
<dbReference type="SUPFAM" id="SSF52540">
    <property type="entry name" value="P-loop containing nucleoside triphosphate hydrolases"/>
    <property type="match status" value="1"/>
</dbReference>
<evidence type="ECO:0000313" key="9">
    <source>
        <dbReference type="EMBL" id="SHM87569.1"/>
    </source>
</evidence>
<proteinExistence type="inferred from homology"/>
<evidence type="ECO:0000313" key="8">
    <source>
        <dbReference type="EMBL" id="GEN25731.1"/>
    </source>
</evidence>
<feature type="domain" description="ABC transporter" evidence="7">
    <location>
        <begin position="27"/>
        <end position="257"/>
    </location>
</feature>
<evidence type="ECO:0000256" key="2">
    <source>
        <dbReference type="ARBA" id="ARBA00022448"/>
    </source>
</evidence>
<name>A0A1M7MA17_9GAMM</name>
<dbReference type="Pfam" id="PF00005">
    <property type="entry name" value="ABC_tran"/>
    <property type="match status" value="1"/>
</dbReference>
<reference evidence="9 10" key="1">
    <citation type="submission" date="2016-11" db="EMBL/GenBank/DDBJ databases">
        <authorList>
            <person name="Jaros S."/>
            <person name="Januszkiewicz K."/>
            <person name="Wedrychowicz H."/>
        </authorList>
    </citation>
    <scope>NUCLEOTIDE SEQUENCE [LARGE SCALE GENOMIC DNA]</scope>
    <source>
        <strain evidence="9 10">DSM 4740</strain>
    </source>
</reference>
<evidence type="ECO:0000256" key="6">
    <source>
        <dbReference type="SAM" id="MobiDB-lite"/>
    </source>
</evidence>
<dbReference type="Proteomes" id="UP000184123">
    <property type="component" value="Unassembled WGS sequence"/>
</dbReference>
<dbReference type="GO" id="GO:0005524">
    <property type="term" value="F:ATP binding"/>
    <property type="evidence" value="ECO:0007669"/>
    <property type="project" value="UniProtKB-KW"/>
</dbReference>
<evidence type="ECO:0000256" key="3">
    <source>
        <dbReference type="ARBA" id="ARBA00022458"/>
    </source>
</evidence>
<dbReference type="RefSeq" id="WP_234987128.1">
    <property type="nucleotide sequence ID" value="NZ_BJXU01000159.1"/>
</dbReference>
<dbReference type="InterPro" id="IPR003439">
    <property type="entry name" value="ABC_transporter-like_ATP-bd"/>
</dbReference>
<dbReference type="EMBL" id="FRCA01000016">
    <property type="protein sequence ID" value="SHM87569.1"/>
    <property type="molecule type" value="Genomic_DNA"/>
</dbReference>
<evidence type="ECO:0000313" key="11">
    <source>
        <dbReference type="Proteomes" id="UP000321726"/>
    </source>
</evidence>
<evidence type="ECO:0000256" key="4">
    <source>
        <dbReference type="ARBA" id="ARBA00022741"/>
    </source>
</evidence>
<dbReference type="InterPro" id="IPR050763">
    <property type="entry name" value="ABC_transporter_ATP-binding"/>
</dbReference>
<reference evidence="8 11" key="2">
    <citation type="submission" date="2019-07" db="EMBL/GenBank/DDBJ databases">
        <title>Whole genome shotgun sequence of Halomonas cupida NBRC 102219.</title>
        <authorList>
            <person name="Hosoyama A."/>
            <person name="Uohara A."/>
            <person name="Ohji S."/>
            <person name="Ichikawa N."/>
        </authorList>
    </citation>
    <scope>NUCLEOTIDE SEQUENCE [LARGE SCALE GENOMIC DNA]</scope>
    <source>
        <strain evidence="8 11">NBRC 102219</strain>
    </source>
</reference>
<dbReference type="Gene3D" id="3.40.50.300">
    <property type="entry name" value="P-loop containing nucleotide triphosphate hydrolases"/>
    <property type="match status" value="1"/>
</dbReference>
<dbReference type="InterPro" id="IPR017871">
    <property type="entry name" value="ABC_transporter-like_CS"/>
</dbReference>
<keyword evidence="2" id="KW-0813">Transport</keyword>
<dbReference type="EMBL" id="BJXU01000159">
    <property type="protein sequence ID" value="GEN25731.1"/>
    <property type="molecule type" value="Genomic_DNA"/>
</dbReference>
<dbReference type="NCBIfam" id="TIGR03864">
    <property type="entry name" value="PQQ_ABC_ATP"/>
    <property type="match status" value="1"/>
</dbReference>
<dbReference type="Proteomes" id="UP000321726">
    <property type="component" value="Unassembled WGS sequence"/>
</dbReference>
<gene>
    <name evidence="8" type="ORF">HCU01_36800</name>
    <name evidence="9" type="ORF">SAMN05660971_04135</name>
</gene>
<protein>
    <submittedName>
        <fullName evidence="8">2-phenylethanol ABC transporter ATP-binding protein</fullName>
    </submittedName>
    <submittedName>
        <fullName evidence="9">ABC-2 type transport system ATP-binding protein</fullName>
    </submittedName>
</protein>
<keyword evidence="4" id="KW-0547">Nucleotide-binding</keyword>
<keyword evidence="3" id="KW-0536">Nodulation</keyword>
<dbReference type="PROSITE" id="PS00211">
    <property type="entry name" value="ABC_TRANSPORTER_1"/>
    <property type="match status" value="1"/>
</dbReference>
<dbReference type="SMART" id="SM00382">
    <property type="entry name" value="AAA"/>
    <property type="match status" value="1"/>
</dbReference>
<dbReference type="InterPro" id="IPR003593">
    <property type="entry name" value="AAA+_ATPase"/>
</dbReference>
<keyword evidence="5 9" id="KW-0067">ATP-binding</keyword>
<organism evidence="9 10">
    <name type="scientific">Halomonas cupida</name>
    <dbReference type="NCBI Taxonomy" id="44933"/>
    <lineage>
        <taxon>Bacteria</taxon>
        <taxon>Pseudomonadati</taxon>
        <taxon>Pseudomonadota</taxon>
        <taxon>Gammaproteobacteria</taxon>
        <taxon>Oceanospirillales</taxon>
        <taxon>Halomonadaceae</taxon>
        <taxon>Halomonas</taxon>
    </lineage>
</organism>
<dbReference type="InterPro" id="IPR027417">
    <property type="entry name" value="P-loop_NTPase"/>
</dbReference>
<keyword evidence="11" id="KW-1185">Reference proteome</keyword>
<dbReference type="InterPro" id="IPR022467">
    <property type="entry name" value="ABC_transprt_ATP-bd_su_PQQ"/>
</dbReference>
<dbReference type="PANTHER" id="PTHR42711">
    <property type="entry name" value="ABC TRANSPORTER ATP-BINDING PROTEIN"/>
    <property type="match status" value="1"/>
</dbReference>
<sequence>MIHENSETPSTASDVPTAGERQESAVLDVQDLSFSYSGRPILESVSFELKAGECAVLLGPNGAGKSTLFSLITRLYDHRQGTIHVGGHDLRRESVQAHAQMGVVFQQPTLDQDLTVAQNLAYHGALHGMTPGEARRRAAQQLTRLDMQDSLRLRVRHLSGGQRRRVEIARGLLHEPRLLLLDEPTVGLDITSRRTLVEHVHRLSREQGVAVLWATHLIDEVYPEDRVIVLDHGQICADGSVADVMVQTRSESIGDAFNRLTDGEVS</sequence>
<evidence type="ECO:0000313" key="10">
    <source>
        <dbReference type="Proteomes" id="UP000184123"/>
    </source>
</evidence>
<comment type="similarity">
    <text evidence="1">Belongs to the ABC transporter superfamily.</text>
</comment>